<proteinExistence type="predicted"/>
<sequence length="922" mass="107797">MKRITLFYALVCTVWNISAQSHKDIASVDSLATRVKRFGTGLPQEKVYLHIDNTCYFVGDTIWYKAYVTRSDKGRLTDLSKIMYVELLTPDGYLVERQQLKMEDGTAHGAFTLTDSLYAGYYELRAYTRWMLNFGRHEHPHSKYTEDMFYNKQMAKDFFRDYDKLYSRVFPVFDHPKKAGRYAKDMTLRPMRRYYKARKGKPEIDLRFYPEGGHLIEGTDGHVAFEINDEEGKHLDAELSIIDSDGKEVARTRTLNRGRGVFTLTDMKPDDKYKARLHYQDYDYEVKLPEVEKEGYALHVERKDSVLRMIIQGSTESKEELGIQIQCNGVSKAFRKLSPADMRKDTVDIFWASLPTGVNQITVFNGEGRIYADRLFFVNHHDYDQQLITVEGIKQEYAPFEPIELRMKLLRHHDADVSLAVRDHATDETTYDNGTMLTEMLLASEIKGFVENPGWYFEADDSLHRHALDLLMMVQGWRRHDWRMMAGLEHTQFEFLPEKIQTLSGSVHQTYSLLEETDYGDSVYIPFIDSSVPIYTTARDYHLYPDMYAPMAKVLTLQDLYGPLIKEMKKEVNVSASFIQDRDIVDVSQTTQKGKFYMPSAVVNDNYILFLSASDSTKSEKYKRRIKKKGFMDEQAYPEFYVKLDPFFPVFPKPYSYYQDAAFEEKFALQDSASRESFTERKLNTVTVRSKRGGLRRLDHSTPALVVDAYEAFNLAADYGLNCGMHDWRTFSRQVATAFFGDMGMDRHFYLQEQYDGKILDFMPEQKRESKVGMSMSNAQMEKYRRLRHLDKLYIYTDYVPREQRSWKYSQTNQPEVVIDYRLLPNDGVRPTYRDRRYAAKGYSVCTEFYCPDYSKKPMPDVKDYRRTLYWIPKVKFNDKGEAVIQLYNNSKKTVITVEAEGITTDGKPVVWKSETDKTYSR</sequence>
<evidence type="ECO:0000313" key="1">
    <source>
        <dbReference type="EMBL" id="VYT78292.1"/>
    </source>
</evidence>
<name>A0A6N2ZMY2_9BACT</name>
<dbReference type="EMBL" id="CACRUT010000006">
    <property type="protein sequence ID" value="VYT78292.1"/>
    <property type="molecule type" value="Genomic_DNA"/>
</dbReference>
<dbReference type="RefSeq" id="WP_412441836.1">
    <property type="nucleotide sequence ID" value="NZ_CACRUT010000006.1"/>
</dbReference>
<accession>A0A6N2ZMY2</accession>
<gene>
    <name evidence="1" type="ORF">PCLFYP37_01107</name>
</gene>
<organism evidence="1">
    <name type="scientific">Paraprevotella clara</name>
    <dbReference type="NCBI Taxonomy" id="454154"/>
    <lineage>
        <taxon>Bacteria</taxon>
        <taxon>Pseudomonadati</taxon>
        <taxon>Bacteroidota</taxon>
        <taxon>Bacteroidia</taxon>
        <taxon>Bacteroidales</taxon>
        <taxon>Prevotellaceae</taxon>
        <taxon>Paraprevotella</taxon>
    </lineage>
</organism>
<dbReference type="AlphaFoldDB" id="A0A6N2ZMY2"/>
<reference evidence="1" key="1">
    <citation type="submission" date="2019-11" db="EMBL/GenBank/DDBJ databases">
        <authorList>
            <person name="Feng L."/>
        </authorList>
    </citation>
    <scope>NUCLEOTIDE SEQUENCE</scope>
    <source>
        <strain evidence="1">PclaraLFYP37</strain>
    </source>
</reference>
<protein>
    <submittedName>
        <fullName evidence="1">MG2 domain protein</fullName>
    </submittedName>
</protein>
<dbReference type="Gene3D" id="2.60.40.1930">
    <property type="match status" value="1"/>
</dbReference>